<dbReference type="GO" id="GO:0000139">
    <property type="term" value="C:Golgi membrane"/>
    <property type="evidence" value="ECO:0007669"/>
    <property type="project" value="InterPro"/>
</dbReference>
<proteinExistence type="predicted"/>
<evidence type="ECO:0000256" key="3">
    <source>
        <dbReference type="ARBA" id="ARBA00022989"/>
    </source>
</evidence>
<protein>
    <submittedName>
        <fullName evidence="6">CMP-sialic acid transporter 5</fullName>
    </submittedName>
</protein>
<organism evidence="6">
    <name type="scientific">Rhizophora mucronata</name>
    <name type="common">Asiatic mangrove</name>
    <dbReference type="NCBI Taxonomy" id="61149"/>
    <lineage>
        <taxon>Eukaryota</taxon>
        <taxon>Viridiplantae</taxon>
        <taxon>Streptophyta</taxon>
        <taxon>Embryophyta</taxon>
        <taxon>Tracheophyta</taxon>
        <taxon>Spermatophyta</taxon>
        <taxon>Magnoliopsida</taxon>
        <taxon>eudicotyledons</taxon>
        <taxon>Gunneridae</taxon>
        <taxon>Pentapetalae</taxon>
        <taxon>rosids</taxon>
        <taxon>fabids</taxon>
        <taxon>Malpighiales</taxon>
        <taxon>Rhizophoraceae</taxon>
        <taxon>Rhizophora</taxon>
    </lineage>
</organism>
<keyword evidence="4 5" id="KW-0472">Membrane</keyword>
<reference evidence="6" key="1">
    <citation type="submission" date="2018-02" db="EMBL/GenBank/DDBJ databases">
        <title>Rhizophora mucronata_Transcriptome.</title>
        <authorList>
            <person name="Meera S.P."/>
            <person name="Sreeshan A."/>
            <person name="Augustine A."/>
        </authorList>
    </citation>
    <scope>NUCLEOTIDE SEQUENCE</scope>
    <source>
        <tissue evidence="6">Leaf</tissue>
    </source>
</reference>
<dbReference type="AlphaFoldDB" id="A0A2P2J7R5"/>
<sequence length="84" mass="9711">MAKEGSMKRVFRKWSVVGSLTSSGLPAAIYALQNSLLQISYKNLDSLTFSILNQTKIFFTALFTYIILRYVLGYYVCQLFIYYE</sequence>
<evidence type="ECO:0000256" key="4">
    <source>
        <dbReference type="ARBA" id="ARBA00023136"/>
    </source>
</evidence>
<comment type="subcellular location">
    <subcellularLocation>
        <location evidence="1">Membrane</location>
        <topology evidence="1">Multi-pass membrane protein</topology>
    </subcellularLocation>
</comment>
<evidence type="ECO:0000256" key="5">
    <source>
        <dbReference type="SAM" id="Phobius"/>
    </source>
</evidence>
<dbReference type="InterPro" id="IPR007271">
    <property type="entry name" value="Nuc_sug_transpt"/>
</dbReference>
<dbReference type="GO" id="GO:0015165">
    <property type="term" value="F:pyrimidine nucleotide-sugar transmembrane transporter activity"/>
    <property type="evidence" value="ECO:0007669"/>
    <property type="project" value="InterPro"/>
</dbReference>
<dbReference type="PANTHER" id="PTHR10231">
    <property type="entry name" value="NUCLEOTIDE-SUGAR TRANSMEMBRANE TRANSPORTER"/>
    <property type="match status" value="1"/>
</dbReference>
<feature type="transmembrane region" description="Helical" evidence="5">
    <location>
        <begin position="57"/>
        <end position="83"/>
    </location>
</feature>
<dbReference type="EMBL" id="GGEC01009030">
    <property type="protein sequence ID" value="MBW89513.1"/>
    <property type="molecule type" value="Transcribed_RNA"/>
</dbReference>
<name>A0A2P2J7R5_RHIMU</name>
<dbReference type="Pfam" id="PF04142">
    <property type="entry name" value="Nuc_sug_transp"/>
    <property type="match status" value="1"/>
</dbReference>
<evidence type="ECO:0000256" key="1">
    <source>
        <dbReference type="ARBA" id="ARBA00004141"/>
    </source>
</evidence>
<keyword evidence="2 5" id="KW-0812">Transmembrane</keyword>
<keyword evidence="3 5" id="KW-1133">Transmembrane helix</keyword>
<evidence type="ECO:0000313" key="6">
    <source>
        <dbReference type="EMBL" id="MBW89513.1"/>
    </source>
</evidence>
<evidence type="ECO:0000256" key="2">
    <source>
        <dbReference type="ARBA" id="ARBA00022692"/>
    </source>
</evidence>
<accession>A0A2P2J7R5</accession>